<dbReference type="OrthoDB" id="5595751at2759"/>
<organism evidence="13 14">
    <name type="scientific">Ciona intestinalis</name>
    <name type="common">Transparent sea squirt</name>
    <name type="synonym">Ascidia intestinalis</name>
    <dbReference type="NCBI Taxonomy" id="7719"/>
    <lineage>
        <taxon>Eukaryota</taxon>
        <taxon>Metazoa</taxon>
        <taxon>Chordata</taxon>
        <taxon>Tunicata</taxon>
        <taxon>Ascidiacea</taxon>
        <taxon>Phlebobranchia</taxon>
        <taxon>Cionidae</taxon>
        <taxon>Ciona</taxon>
    </lineage>
</organism>
<reference evidence="13" key="3">
    <citation type="submission" date="2025-08" db="UniProtKB">
        <authorList>
            <consortium name="Ensembl"/>
        </authorList>
    </citation>
    <scope>IDENTIFICATION</scope>
</reference>
<dbReference type="GO" id="GO:0006780">
    <property type="term" value="P:uroporphyrinogen III biosynthetic process"/>
    <property type="evidence" value="ECO:0000318"/>
    <property type="project" value="GO_Central"/>
</dbReference>
<protein>
    <recommendedName>
        <fullName evidence="9">Uroporphyrinogen-III synthase</fullName>
        <ecNumber evidence="3">4.2.1.75</ecNumber>
    </recommendedName>
    <alternativeName>
        <fullName evidence="8">Hydroxymethylbilane hydrolyase [cyclizing]</fullName>
    </alternativeName>
    <alternativeName>
        <fullName evidence="7">Uroporphyrinogen-III cosynthase</fullName>
    </alternativeName>
</protein>
<dbReference type="GO" id="GO:0006785">
    <property type="term" value="P:heme B biosynthetic process"/>
    <property type="evidence" value="ECO:0007669"/>
    <property type="project" value="UniProtKB-ARBA"/>
</dbReference>
<name>F7AD29_CIOIN</name>
<keyword evidence="6" id="KW-0627">Porphyrin biosynthesis</keyword>
<dbReference type="InterPro" id="IPR003754">
    <property type="entry name" value="4pyrrol_synth_uPrphyn_synth"/>
</dbReference>
<dbReference type="KEGG" id="cin:100179207"/>
<evidence type="ECO:0000256" key="3">
    <source>
        <dbReference type="ARBA" id="ARBA00013109"/>
    </source>
</evidence>
<dbReference type="PANTHER" id="PTHR12390:SF0">
    <property type="entry name" value="UROPORPHYRINOGEN-III SYNTHASE"/>
    <property type="match status" value="1"/>
</dbReference>
<gene>
    <name evidence="13" type="primary">LOC100179207</name>
</gene>
<accession>F7AD29</accession>
<dbReference type="GO" id="GO:0005829">
    <property type="term" value="C:cytosol"/>
    <property type="evidence" value="ECO:0000318"/>
    <property type="project" value="GO_Central"/>
</dbReference>
<reference evidence="13" key="2">
    <citation type="journal article" date="2008" name="Genome Biol.">
        <title>Improved genome assembly and evidence-based global gene model set for the chordate Ciona intestinalis: new insight into intron and operon populations.</title>
        <authorList>
            <person name="Satou Y."/>
            <person name="Mineta K."/>
            <person name="Ogasawara M."/>
            <person name="Sasakura Y."/>
            <person name="Shoguchi E."/>
            <person name="Ueno K."/>
            <person name="Yamada L."/>
            <person name="Matsumoto J."/>
            <person name="Wasserscheid J."/>
            <person name="Dewar K."/>
            <person name="Wiley G.B."/>
            <person name="Macmil S.L."/>
            <person name="Roe B.A."/>
            <person name="Zeller R.W."/>
            <person name="Hastings K.E."/>
            <person name="Lemaire P."/>
            <person name="Lindquist E."/>
            <person name="Endo T."/>
            <person name="Hotta K."/>
            <person name="Inaba K."/>
        </authorList>
    </citation>
    <scope>NUCLEOTIDE SEQUENCE [LARGE SCALE GENOMIC DNA]</scope>
    <source>
        <strain evidence="13">wild type</strain>
    </source>
</reference>
<comment type="pathway">
    <text evidence="1">Porphyrin-containing compound metabolism; protoporphyrin-IX biosynthesis; coproporphyrinogen-III from 5-aminolevulinate: step 3/4.</text>
</comment>
<reference evidence="13" key="4">
    <citation type="submission" date="2025-09" db="UniProtKB">
        <authorList>
            <consortium name="Ensembl"/>
        </authorList>
    </citation>
    <scope>IDENTIFICATION</scope>
</reference>
<evidence type="ECO:0000256" key="5">
    <source>
        <dbReference type="ARBA" id="ARBA00023239"/>
    </source>
</evidence>
<accession>A0A1W2WG05</accession>
<dbReference type="Pfam" id="PF02602">
    <property type="entry name" value="HEM4"/>
    <property type="match status" value="1"/>
</dbReference>
<evidence type="ECO:0000259" key="12">
    <source>
        <dbReference type="Pfam" id="PF02602"/>
    </source>
</evidence>
<dbReference type="GeneID" id="100179207"/>
<sequence>MKIVLMRASTGCNDEYVNTLNKIGDVTSIPVLSFNFCNCDLIKDAISAPDSWSGIIFTSKRSVEAVQLSLDTPLSELWASKPCYAVGESTAKMAENLGFISKGGNSGNAQVLAELIVQEQKLVNNQPLLFICGQLKRETLPSVLTCNEIPFHTITAYETVKNPVVDEAVQSYVEVNGSPDFITFFSPSGHRFCFNTWQSALKGDFSATKIVAIGETTAHSFASQPDISVVTAERPNPESLFKIIKANCESS</sequence>
<dbReference type="FunCoup" id="F7AD29">
    <property type="interactions" value="34"/>
</dbReference>
<evidence type="ECO:0000256" key="11">
    <source>
        <dbReference type="ARBA" id="ARBA00060039"/>
    </source>
</evidence>
<dbReference type="InterPro" id="IPR036108">
    <property type="entry name" value="4pyrrol_syn_uPrphyn_synt_sf"/>
</dbReference>
<dbReference type="Proteomes" id="UP000008144">
    <property type="component" value="Chromosome 9"/>
</dbReference>
<dbReference type="HOGENOM" id="CLU_051874_1_0_1"/>
<keyword evidence="4" id="KW-0350">Heme biosynthesis</keyword>
<comment type="function">
    <text evidence="11">Catalyzes cyclization of the linear tetrapyrrole, hydroxymethylbilane, to the macrocyclic uroporphyrinogen III, the branch point for the various sub-pathways leading to the wide diversity of porphyrins. Porphyrins act as cofactors for a multitude of enzymes that perform a variety of processes within the cell such as methionine synthesis (vitamin B12) or oxygen transport (heme).</text>
</comment>
<feature type="domain" description="Tetrapyrrole biosynthesis uroporphyrinogen III synthase" evidence="12">
    <location>
        <begin position="24"/>
        <end position="241"/>
    </location>
</feature>
<evidence type="ECO:0000256" key="2">
    <source>
        <dbReference type="ARBA" id="ARBA00008133"/>
    </source>
</evidence>
<dbReference type="InParanoid" id="F7AD29"/>
<dbReference type="CDD" id="cd06578">
    <property type="entry name" value="HemD"/>
    <property type="match status" value="1"/>
</dbReference>
<dbReference type="GO" id="GO:0004852">
    <property type="term" value="F:uroporphyrinogen-III synthase activity"/>
    <property type="evidence" value="ECO:0000318"/>
    <property type="project" value="GO_Central"/>
</dbReference>
<dbReference type="Ensembl" id="ENSCINT00000019540.3">
    <property type="protein sequence ID" value="ENSCINP00000019540.3"/>
    <property type="gene ID" value="ENSCING00000009611.3"/>
</dbReference>
<evidence type="ECO:0000313" key="14">
    <source>
        <dbReference type="Proteomes" id="UP000008144"/>
    </source>
</evidence>
<evidence type="ECO:0000256" key="7">
    <source>
        <dbReference type="ARBA" id="ARBA00031702"/>
    </source>
</evidence>
<dbReference type="SUPFAM" id="SSF69618">
    <property type="entry name" value="HemD-like"/>
    <property type="match status" value="1"/>
</dbReference>
<evidence type="ECO:0000256" key="9">
    <source>
        <dbReference type="ARBA" id="ARBA00040167"/>
    </source>
</evidence>
<dbReference type="EC" id="4.2.1.75" evidence="3"/>
<dbReference type="Gene3D" id="3.40.50.10090">
    <property type="match status" value="2"/>
</dbReference>
<dbReference type="InterPro" id="IPR039793">
    <property type="entry name" value="UROS/Hem4"/>
</dbReference>
<comment type="similarity">
    <text evidence="2">Belongs to the uroporphyrinogen-III synthase family.</text>
</comment>
<dbReference type="RefSeq" id="XP_002128471.1">
    <property type="nucleotide sequence ID" value="XM_002128435.5"/>
</dbReference>
<dbReference type="FunFam" id="3.40.50.10090:FF:000003">
    <property type="entry name" value="uroporphyrinogen-III synthase"/>
    <property type="match status" value="1"/>
</dbReference>
<evidence type="ECO:0000313" key="13">
    <source>
        <dbReference type="Ensembl" id="ENSCINP00000019540.3"/>
    </source>
</evidence>
<evidence type="ECO:0000256" key="1">
    <source>
        <dbReference type="ARBA" id="ARBA00004772"/>
    </source>
</evidence>
<evidence type="ECO:0000256" key="10">
    <source>
        <dbReference type="ARBA" id="ARBA00048617"/>
    </source>
</evidence>
<comment type="catalytic activity">
    <reaction evidence="10">
        <text>hydroxymethylbilane = uroporphyrinogen III + H2O</text>
        <dbReference type="Rhea" id="RHEA:18965"/>
        <dbReference type="ChEBI" id="CHEBI:15377"/>
        <dbReference type="ChEBI" id="CHEBI:57308"/>
        <dbReference type="ChEBI" id="CHEBI:57845"/>
        <dbReference type="EC" id="4.2.1.75"/>
    </reaction>
</comment>
<reference evidence="14" key="1">
    <citation type="journal article" date="2002" name="Science">
        <title>The draft genome of Ciona intestinalis: insights into chordate and vertebrate origins.</title>
        <authorList>
            <person name="Dehal P."/>
            <person name="Satou Y."/>
            <person name="Campbell R.K."/>
            <person name="Chapman J."/>
            <person name="Degnan B."/>
            <person name="De Tomaso A."/>
            <person name="Davidson B."/>
            <person name="Di Gregorio A."/>
            <person name="Gelpke M."/>
            <person name="Goodstein D.M."/>
            <person name="Harafuji N."/>
            <person name="Hastings K.E."/>
            <person name="Ho I."/>
            <person name="Hotta K."/>
            <person name="Huang W."/>
            <person name="Kawashima T."/>
            <person name="Lemaire P."/>
            <person name="Martinez D."/>
            <person name="Meinertzhagen I.A."/>
            <person name="Necula S."/>
            <person name="Nonaka M."/>
            <person name="Putnam N."/>
            <person name="Rash S."/>
            <person name="Saiga H."/>
            <person name="Satake M."/>
            <person name="Terry A."/>
            <person name="Yamada L."/>
            <person name="Wang H.G."/>
            <person name="Awazu S."/>
            <person name="Azumi K."/>
            <person name="Boore J."/>
            <person name="Branno M."/>
            <person name="Chin-Bow S."/>
            <person name="DeSantis R."/>
            <person name="Doyle S."/>
            <person name="Francino P."/>
            <person name="Keys D.N."/>
            <person name="Haga S."/>
            <person name="Hayashi H."/>
            <person name="Hino K."/>
            <person name="Imai K.S."/>
            <person name="Inaba K."/>
            <person name="Kano S."/>
            <person name="Kobayashi K."/>
            <person name="Kobayashi M."/>
            <person name="Lee B.I."/>
            <person name="Makabe K.W."/>
            <person name="Manohar C."/>
            <person name="Matassi G."/>
            <person name="Medina M."/>
            <person name="Mochizuki Y."/>
            <person name="Mount S."/>
            <person name="Morishita T."/>
            <person name="Miura S."/>
            <person name="Nakayama A."/>
            <person name="Nishizaka S."/>
            <person name="Nomoto H."/>
            <person name="Ohta F."/>
            <person name="Oishi K."/>
            <person name="Rigoutsos I."/>
            <person name="Sano M."/>
            <person name="Sasaki A."/>
            <person name="Sasakura Y."/>
            <person name="Shoguchi E."/>
            <person name="Shin-i T."/>
            <person name="Spagnuolo A."/>
            <person name="Stainier D."/>
            <person name="Suzuki M.M."/>
            <person name="Tassy O."/>
            <person name="Takatori N."/>
            <person name="Tokuoka M."/>
            <person name="Yagi K."/>
            <person name="Yoshizaki F."/>
            <person name="Wada S."/>
            <person name="Zhang C."/>
            <person name="Hyatt P.D."/>
            <person name="Larimer F."/>
            <person name="Detter C."/>
            <person name="Doggett N."/>
            <person name="Glavina T."/>
            <person name="Hawkins T."/>
            <person name="Richardson P."/>
            <person name="Lucas S."/>
            <person name="Kohara Y."/>
            <person name="Levine M."/>
            <person name="Satoh N."/>
            <person name="Rokhsar D.S."/>
        </authorList>
    </citation>
    <scope>NUCLEOTIDE SEQUENCE [LARGE SCALE GENOMIC DNA]</scope>
</reference>
<keyword evidence="14" id="KW-1185">Reference proteome</keyword>
<dbReference type="STRING" id="7719.ENSCINP00000019540"/>
<evidence type="ECO:0000256" key="8">
    <source>
        <dbReference type="ARBA" id="ARBA00032649"/>
    </source>
</evidence>
<dbReference type="EMBL" id="EAAA01002980">
    <property type="status" value="NOT_ANNOTATED_CDS"/>
    <property type="molecule type" value="Genomic_DNA"/>
</dbReference>
<keyword evidence="5" id="KW-0456">Lyase</keyword>
<evidence type="ECO:0000256" key="6">
    <source>
        <dbReference type="ARBA" id="ARBA00023244"/>
    </source>
</evidence>
<dbReference type="OMA" id="IHGADTG"/>
<dbReference type="UniPathway" id="UPA00251">
    <property type="reaction ID" value="UER00320"/>
</dbReference>
<dbReference type="GeneTree" id="ENSGT00390000009853"/>
<proteinExistence type="inferred from homology"/>
<dbReference type="GO" id="GO:0006782">
    <property type="term" value="P:protoporphyrinogen IX biosynthetic process"/>
    <property type="evidence" value="ECO:0007669"/>
    <property type="project" value="UniProtKB-UniPathway"/>
</dbReference>
<dbReference type="AlphaFoldDB" id="F7AD29"/>
<evidence type="ECO:0000256" key="4">
    <source>
        <dbReference type="ARBA" id="ARBA00023133"/>
    </source>
</evidence>
<dbReference type="PANTHER" id="PTHR12390">
    <property type="entry name" value="UROPORPHYRINOGEN III SYNTHASE"/>
    <property type="match status" value="1"/>
</dbReference>